<dbReference type="Proteomes" id="UP000019116">
    <property type="component" value="Chromosome 2B"/>
</dbReference>
<dbReference type="Gramene" id="TraesCS2B02G546200.1">
    <property type="protein sequence ID" value="TraesCS2B02G546200.1.cds1"/>
    <property type="gene ID" value="TraesCS2B02G546200"/>
</dbReference>
<dbReference type="EnsemblPlants" id="TraesCS2B02G546200.1">
    <property type="protein sequence ID" value="TraesCS2B02G546200.1.cds1"/>
    <property type="gene ID" value="TraesCS2B02G546200"/>
</dbReference>
<reference evidence="1" key="2">
    <citation type="submission" date="2018-10" db="UniProtKB">
        <authorList>
            <consortium name="EnsemblPlants"/>
        </authorList>
    </citation>
    <scope>IDENTIFICATION</scope>
</reference>
<dbReference type="AlphaFoldDB" id="A0A3B6CEY8"/>
<dbReference type="Gramene" id="TraesNOR2B03G01065930.1">
    <property type="protein sequence ID" value="TraesNOR2B03G01065930.1.CDS1"/>
    <property type="gene ID" value="TraesNOR2B03G01065930"/>
</dbReference>
<sequence>MPVAARWAVEGSMPVAARWVAEDDMLVAAQPAGAVTPSPSPLILISFCDCCSAVARPSLPACRRP</sequence>
<name>A0A3B6CEY8_WHEAT</name>
<reference evidence="1" key="1">
    <citation type="submission" date="2018-08" db="EMBL/GenBank/DDBJ databases">
        <authorList>
            <person name="Rossello M."/>
        </authorList>
    </citation>
    <scope>NUCLEOTIDE SEQUENCE [LARGE SCALE GENOMIC DNA]</scope>
    <source>
        <strain evidence="1">cv. Chinese Spring</strain>
    </source>
</reference>
<accession>A0A3B6CEY8</accession>
<dbReference type="Gramene" id="TraesPARA_EIv1.0_0488560.1">
    <property type="protein sequence ID" value="TraesPARA_EIv1.0_0488560.1.CDS1"/>
    <property type="gene ID" value="TraesPARA_EIv1.0_0488560"/>
</dbReference>
<dbReference type="Gramene" id="TraesMAC2B03G01047770.1">
    <property type="protein sequence ID" value="TraesMAC2B03G01047770.1.CDS1"/>
    <property type="gene ID" value="TraesMAC2B03G01047770"/>
</dbReference>
<dbReference type="Gramene" id="TraesARI2B03G01066140.1">
    <property type="protein sequence ID" value="TraesARI2B03G01066140.1.CDS1"/>
    <property type="gene ID" value="TraesARI2B03G01066140"/>
</dbReference>
<organism evidence="1">
    <name type="scientific">Triticum aestivum</name>
    <name type="common">Wheat</name>
    <dbReference type="NCBI Taxonomy" id="4565"/>
    <lineage>
        <taxon>Eukaryota</taxon>
        <taxon>Viridiplantae</taxon>
        <taxon>Streptophyta</taxon>
        <taxon>Embryophyta</taxon>
        <taxon>Tracheophyta</taxon>
        <taxon>Spermatophyta</taxon>
        <taxon>Magnoliopsida</taxon>
        <taxon>Liliopsida</taxon>
        <taxon>Poales</taxon>
        <taxon>Poaceae</taxon>
        <taxon>BOP clade</taxon>
        <taxon>Pooideae</taxon>
        <taxon>Triticodae</taxon>
        <taxon>Triticeae</taxon>
        <taxon>Triticinae</taxon>
        <taxon>Triticum</taxon>
    </lineage>
</organism>
<evidence type="ECO:0000313" key="2">
    <source>
        <dbReference type="Proteomes" id="UP000019116"/>
    </source>
</evidence>
<dbReference type="Gramene" id="TraesCS2B03G1372900.1">
    <property type="protein sequence ID" value="TraesCS2B03G1372900.1.CDS1"/>
    <property type="gene ID" value="TraesCS2B03G1372900"/>
</dbReference>
<dbReference type="Gramene" id="TraesLDM2B03G01051490.1">
    <property type="protein sequence ID" value="TraesLDM2B03G01051490.1.CDS1"/>
    <property type="gene ID" value="TraesLDM2B03G01051490"/>
</dbReference>
<protein>
    <submittedName>
        <fullName evidence="1">Uncharacterized protein</fullName>
    </submittedName>
</protein>
<dbReference type="Gramene" id="TraesSYM2B03G01065320.1">
    <property type="protein sequence ID" value="TraesSYM2B03G01065320.1.CDS1"/>
    <property type="gene ID" value="TraesSYM2B03G01065320"/>
</dbReference>
<keyword evidence="2" id="KW-1185">Reference proteome</keyword>
<proteinExistence type="predicted"/>
<evidence type="ECO:0000313" key="1">
    <source>
        <dbReference type="EnsemblPlants" id="TraesCS2B02G546200.1.cds1"/>
    </source>
</evidence>
<dbReference type="Gramene" id="TraesSTA2B03G01045400.1">
    <property type="protein sequence ID" value="TraesSTA2B03G01045400.1.CDS1"/>
    <property type="gene ID" value="TraesSTA2B03G01045400"/>
</dbReference>
<dbReference type="Gramene" id="TraesJAG2B03G01050240.1">
    <property type="protein sequence ID" value="TraesJAG2B03G01050240.1.CDS1"/>
    <property type="gene ID" value="TraesJAG2B03G01050240"/>
</dbReference>